<dbReference type="Pfam" id="PF03106">
    <property type="entry name" value="WRKY"/>
    <property type="match status" value="1"/>
</dbReference>
<dbReference type="PROSITE" id="PS50811">
    <property type="entry name" value="WRKY"/>
    <property type="match status" value="1"/>
</dbReference>
<evidence type="ECO:0000259" key="2">
    <source>
        <dbReference type="PROSITE" id="PS50811"/>
    </source>
</evidence>
<feature type="domain" description="WRKY" evidence="2">
    <location>
        <begin position="113"/>
        <end position="181"/>
    </location>
</feature>
<accession>A0A8J5W4S1</accession>
<reference evidence="3" key="2">
    <citation type="submission" date="2021-02" db="EMBL/GenBank/DDBJ databases">
        <authorList>
            <person name="Kimball J.A."/>
            <person name="Haas M.W."/>
            <person name="Macchietto M."/>
            <person name="Kono T."/>
            <person name="Duquette J."/>
            <person name="Shao M."/>
        </authorList>
    </citation>
    <scope>NUCLEOTIDE SEQUENCE</scope>
    <source>
        <tissue evidence="3">Fresh leaf tissue</tissue>
    </source>
</reference>
<proteinExistence type="predicted"/>
<dbReference type="SMART" id="SM00774">
    <property type="entry name" value="WRKY"/>
    <property type="match status" value="1"/>
</dbReference>
<sequence>MASHGGVEDGGRSPTAAPKAVLDDLLEVRKHAVKLQNMLQGTAPTSSAAAVTREMMNSLSSALSALSPAGRGRRGSGGRKKKNGVDATGAGPHRRSGSCRRRSKSPFVRTVVTSNDVMEDGKPWRKYGQKRIQDSPNPRSYYKCTHRIDQGCMATKQVQRSESNPSEYIINYFGEHTCRDPSTIPYVIEAEASMDDYANLINFGSDAIGAKTSKSCRPMAEAAADPMLSCSFANNCCSPLSWDCASEQEAELSGSLPLAAAVGSAGRTPTSSIVGSAPAEYYWPAGVVVGGDDMTGGTSSFPSSPSSGLGFMSGSLGSFGNLPGDDDIFGFDP</sequence>
<feature type="compositionally biased region" description="Basic residues" evidence="1">
    <location>
        <begin position="71"/>
        <end position="82"/>
    </location>
</feature>
<dbReference type="OrthoDB" id="2021064at2759"/>
<feature type="compositionally biased region" description="Basic residues" evidence="1">
    <location>
        <begin position="92"/>
        <end position="104"/>
    </location>
</feature>
<feature type="region of interest" description="Disordered" evidence="1">
    <location>
        <begin position="63"/>
        <end position="107"/>
    </location>
</feature>
<dbReference type="InterPro" id="IPR003657">
    <property type="entry name" value="WRKY_dom"/>
</dbReference>
<evidence type="ECO:0000313" key="3">
    <source>
        <dbReference type="EMBL" id="KAG8079308.1"/>
    </source>
</evidence>
<dbReference type="GO" id="GO:0003700">
    <property type="term" value="F:DNA-binding transcription factor activity"/>
    <property type="evidence" value="ECO:0007669"/>
    <property type="project" value="InterPro"/>
</dbReference>
<dbReference type="InterPro" id="IPR044810">
    <property type="entry name" value="WRKY_plant"/>
</dbReference>
<evidence type="ECO:0000313" key="4">
    <source>
        <dbReference type="Proteomes" id="UP000729402"/>
    </source>
</evidence>
<dbReference type="AlphaFoldDB" id="A0A8J5W4S1"/>
<evidence type="ECO:0000256" key="1">
    <source>
        <dbReference type="SAM" id="MobiDB-lite"/>
    </source>
</evidence>
<dbReference type="GO" id="GO:0043565">
    <property type="term" value="F:sequence-specific DNA binding"/>
    <property type="evidence" value="ECO:0007669"/>
    <property type="project" value="InterPro"/>
</dbReference>
<protein>
    <recommendedName>
        <fullName evidence="2">WRKY domain-containing protein</fullName>
    </recommendedName>
</protein>
<comment type="caution">
    <text evidence="3">The sequence shown here is derived from an EMBL/GenBank/DDBJ whole genome shotgun (WGS) entry which is preliminary data.</text>
</comment>
<reference evidence="3" key="1">
    <citation type="journal article" date="2021" name="bioRxiv">
        <title>Whole Genome Assembly and Annotation of Northern Wild Rice, Zizania palustris L., Supports a Whole Genome Duplication in the Zizania Genus.</title>
        <authorList>
            <person name="Haas M."/>
            <person name="Kono T."/>
            <person name="Macchietto M."/>
            <person name="Millas R."/>
            <person name="McGilp L."/>
            <person name="Shao M."/>
            <person name="Duquette J."/>
            <person name="Hirsch C.N."/>
            <person name="Kimball J."/>
        </authorList>
    </citation>
    <scope>NUCLEOTIDE SEQUENCE</scope>
    <source>
        <tissue evidence="3">Fresh leaf tissue</tissue>
    </source>
</reference>
<dbReference type="PANTHER" id="PTHR31282">
    <property type="entry name" value="WRKY TRANSCRIPTION FACTOR 21-RELATED"/>
    <property type="match status" value="1"/>
</dbReference>
<name>A0A8J5W4S1_ZIZPA</name>
<keyword evidence="4" id="KW-1185">Reference proteome</keyword>
<organism evidence="3 4">
    <name type="scientific">Zizania palustris</name>
    <name type="common">Northern wild rice</name>
    <dbReference type="NCBI Taxonomy" id="103762"/>
    <lineage>
        <taxon>Eukaryota</taxon>
        <taxon>Viridiplantae</taxon>
        <taxon>Streptophyta</taxon>
        <taxon>Embryophyta</taxon>
        <taxon>Tracheophyta</taxon>
        <taxon>Spermatophyta</taxon>
        <taxon>Magnoliopsida</taxon>
        <taxon>Liliopsida</taxon>
        <taxon>Poales</taxon>
        <taxon>Poaceae</taxon>
        <taxon>BOP clade</taxon>
        <taxon>Oryzoideae</taxon>
        <taxon>Oryzeae</taxon>
        <taxon>Zizaniinae</taxon>
        <taxon>Zizania</taxon>
    </lineage>
</organism>
<dbReference type="EMBL" id="JAAALK010000282">
    <property type="protein sequence ID" value="KAG8079308.1"/>
    <property type="molecule type" value="Genomic_DNA"/>
</dbReference>
<dbReference type="Proteomes" id="UP000729402">
    <property type="component" value="Unassembled WGS sequence"/>
</dbReference>
<gene>
    <name evidence="3" type="ORF">GUJ93_ZPchr0007g4865</name>
</gene>